<gene>
    <name evidence="13" type="ORF">LUZ62_048974</name>
</gene>
<evidence type="ECO:0000256" key="7">
    <source>
        <dbReference type="ARBA" id="ARBA00023242"/>
    </source>
</evidence>
<dbReference type="FunFam" id="1.10.10.60:FF:000118">
    <property type="entry name" value="WUSCHEL-related homeobox 11"/>
    <property type="match status" value="1"/>
</dbReference>
<dbReference type="GO" id="GO:0050793">
    <property type="term" value="P:regulation of developmental process"/>
    <property type="evidence" value="ECO:0007669"/>
    <property type="project" value="InterPro"/>
</dbReference>
<comment type="subcellular location">
    <subcellularLocation>
        <location evidence="1 9 10">Nucleus</location>
    </subcellularLocation>
</comment>
<comment type="caution">
    <text evidence="13">The sequence shown here is derived from an EMBL/GenBank/DDBJ whole genome shotgun (WGS) entry which is preliminary data.</text>
</comment>
<dbReference type="InterPro" id="IPR001356">
    <property type="entry name" value="HD"/>
</dbReference>
<feature type="compositionally biased region" description="Basic and acidic residues" evidence="11">
    <location>
        <begin position="44"/>
        <end position="53"/>
    </location>
</feature>
<dbReference type="PROSITE" id="PS51257">
    <property type="entry name" value="PROKAR_LIPOPROTEIN"/>
    <property type="match status" value="1"/>
</dbReference>
<dbReference type="CDD" id="cd00086">
    <property type="entry name" value="homeodomain"/>
    <property type="match status" value="1"/>
</dbReference>
<reference evidence="13" key="1">
    <citation type="submission" date="2022-08" db="EMBL/GenBank/DDBJ databases">
        <authorList>
            <person name="Marques A."/>
        </authorList>
    </citation>
    <scope>NUCLEOTIDE SEQUENCE</scope>
    <source>
        <strain evidence="13">RhyPub2mFocal</strain>
        <tissue evidence="13">Leaves</tissue>
    </source>
</reference>
<evidence type="ECO:0000256" key="9">
    <source>
        <dbReference type="PROSITE-ProRule" id="PRU00108"/>
    </source>
</evidence>
<evidence type="ECO:0000313" key="14">
    <source>
        <dbReference type="Proteomes" id="UP001140206"/>
    </source>
</evidence>
<evidence type="ECO:0000256" key="5">
    <source>
        <dbReference type="ARBA" id="ARBA00023155"/>
    </source>
</evidence>
<dbReference type="SUPFAM" id="SSF46689">
    <property type="entry name" value="Homeodomain-like"/>
    <property type="match status" value="1"/>
</dbReference>
<evidence type="ECO:0000256" key="6">
    <source>
        <dbReference type="ARBA" id="ARBA00023163"/>
    </source>
</evidence>
<evidence type="ECO:0000259" key="12">
    <source>
        <dbReference type="PROSITE" id="PS50071"/>
    </source>
</evidence>
<evidence type="ECO:0000256" key="10">
    <source>
        <dbReference type="RuleBase" id="RU000682"/>
    </source>
</evidence>
<evidence type="ECO:0000256" key="2">
    <source>
        <dbReference type="ARBA" id="ARBA00022473"/>
    </source>
</evidence>
<keyword evidence="6" id="KW-0804">Transcription</keyword>
<evidence type="ECO:0000256" key="3">
    <source>
        <dbReference type="ARBA" id="ARBA00023015"/>
    </source>
</evidence>
<feature type="compositionally biased region" description="Low complexity" evidence="11">
    <location>
        <begin position="178"/>
        <end position="191"/>
    </location>
</feature>
<keyword evidence="2" id="KW-0217">Developmental protein</keyword>
<sequence length="456" mass="48939">MASSNRHWPSMFKSKPCSQTWPDISTPPPLSSACQKSPYTSAGCEERTPEPKPRWNPKPEQIRILEAIFNAGMINPPREEIRKIRLQLQQYGQVGDANVFYWFQNRKSRTKNKQRHLISRANSRSSLGANISAIPTTGITKPNIGILSNVNTAGNNSNSITSPSTNMTVPITMTTPTSSSSSSSERSSGSSKPLKPVHVPMSAPEPINMHYNFQGSMELSTLAEPLFLQSAHGYGFAIPEISGLIAAQDQVASVGLGLWNEPLGNGGAVTNNDEVGVKRKNNGEELHHGLGLAGELVHHEGYKSFFGREDGGESVKIELHRDCCFQPTDPVVASSTAAPADSVVTASVPAASGAADVTCATTIVVSCPVNVIQDNSNGEGRGEGRLTVFINDMACEVPPTPLNVKSVFGPNAVLFHPSGYPVPTDEFHNTLQPLQHGAFYYVIPVSLSLSLSLTIL</sequence>
<feature type="region of interest" description="Disordered" evidence="11">
    <location>
        <begin position="1"/>
        <end position="59"/>
    </location>
</feature>
<keyword evidence="3" id="KW-0805">Transcription regulation</keyword>
<dbReference type="PROSITE" id="PS50071">
    <property type="entry name" value="HOMEOBOX_2"/>
    <property type="match status" value="1"/>
</dbReference>
<dbReference type="GO" id="GO:0005634">
    <property type="term" value="C:nucleus"/>
    <property type="evidence" value="ECO:0007669"/>
    <property type="project" value="UniProtKB-SubCell"/>
</dbReference>
<comment type="similarity">
    <text evidence="8">Belongs to the WUS homeobox family.</text>
</comment>
<dbReference type="GO" id="GO:0048731">
    <property type="term" value="P:system development"/>
    <property type="evidence" value="ECO:0007669"/>
    <property type="project" value="UniProtKB-ARBA"/>
</dbReference>
<evidence type="ECO:0000256" key="11">
    <source>
        <dbReference type="SAM" id="MobiDB-lite"/>
    </source>
</evidence>
<feature type="compositionally biased region" description="Low complexity" evidence="11">
    <location>
        <begin position="158"/>
        <end position="168"/>
    </location>
</feature>
<protein>
    <submittedName>
        <fullName evidence="13">Wuschel homeobox protein</fullName>
    </submittedName>
</protein>
<dbReference type="InterPro" id="IPR044557">
    <property type="entry name" value="WOX8/9-like"/>
</dbReference>
<dbReference type="PANTHER" id="PTHR47288">
    <property type="entry name" value="WUSCHEL-RELATED HOMEOBOX 9"/>
    <property type="match status" value="1"/>
</dbReference>
<keyword evidence="14" id="KW-1185">Reference proteome</keyword>
<keyword evidence="4 9" id="KW-0238">DNA-binding</keyword>
<evidence type="ECO:0000256" key="4">
    <source>
        <dbReference type="ARBA" id="ARBA00023125"/>
    </source>
</evidence>
<dbReference type="InterPro" id="IPR009057">
    <property type="entry name" value="Homeodomain-like_sf"/>
</dbReference>
<feature type="region of interest" description="Disordered" evidence="11">
    <location>
        <begin position="158"/>
        <end position="199"/>
    </location>
</feature>
<feature type="DNA-binding region" description="Homeobox" evidence="9">
    <location>
        <begin position="50"/>
        <end position="114"/>
    </location>
</feature>
<dbReference type="SMART" id="SM00389">
    <property type="entry name" value="HOX"/>
    <property type="match status" value="1"/>
</dbReference>
<dbReference type="GO" id="GO:0003700">
    <property type="term" value="F:DNA-binding transcription factor activity"/>
    <property type="evidence" value="ECO:0007669"/>
    <property type="project" value="InterPro"/>
</dbReference>
<accession>A0AAV8FWU0</accession>
<name>A0AAV8FWU0_9POAL</name>
<dbReference type="AlphaFoldDB" id="A0AAV8FWU0"/>
<feature type="domain" description="Homeobox" evidence="12">
    <location>
        <begin position="48"/>
        <end position="113"/>
    </location>
</feature>
<proteinExistence type="inferred from homology"/>
<organism evidence="13 14">
    <name type="scientific">Rhynchospora pubera</name>
    <dbReference type="NCBI Taxonomy" id="906938"/>
    <lineage>
        <taxon>Eukaryota</taxon>
        <taxon>Viridiplantae</taxon>
        <taxon>Streptophyta</taxon>
        <taxon>Embryophyta</taxon>
        <taxon>Tracheophyta</taxon>
        <taxon>Spermatophyta</taxon>
        <taxon>Magnoliopsida</taxon>
        <taxon>Liliopsida</taxon>
        <taxon>Poales</taxon>
        <taxon>Cyperaceae</taxon>
        <taxon>Cyperoideae</taxon>
        <taxon>Rhynchosporeae</taxon>
        <taxon>Rhynchospora</taxon>
    </lineage>
</organism>
<dbReference type="GO" id="GO:0003677">
    <property type="term" value="F:DNA binding"/>
    <property type="evidence" value="ECO:0007669"/>
    <property type="project" value="UniProtKB-UniRule"/>
</dbReference>
<dbReference type="Gene3D" id="1.10.10.60">
    <property type="entry name" value="Homeodomain-like"/>
    <property type="match status" value="1"/>
</dbReference>
<dbReference type="Pfam" id="PF00046">
    <property type="entry name" value="Homeodomain"/>
    <property type="match status" value="1"/>
</dbReference>
<dbReference type="GO" id="GO:1905393">
    <property type="term" value="P:plant organ formation"/>
    <property type="evidence" value="ECO:0007669"/>
    <property type="project" value="UniProtKB-ARBA"/>
</dbReference>
<evidence type="ECO:0000256" key="1">
    <source>
        <dbReference type="ARBA" id="ARBA00004123"/>
    </source>
</evidence>
<dbReference type="Proteomes" id="UP001140206">
    <property type="component" value="Chromosome 2"/>
</dbReference>
<keyword evidence="7 9" id="KW-0539">Nucleus</keyword>
<dbReference type="PANTHER" id="PTHR47288:SF1">
    <property type="entry name" value="WUSCHEL-RELATED HOMEOBOX 9"/>
    <property type="match status" value="1"/>
</dbReference>
<keyword evidence="5 9" id="KW-0371">Homeobox</keyword>
<evidence type="ECO:0000313" key="13">
    <source>
        <dbReference type="EMBL" id="KAJ4797728.1"/>
    </source>
</evidence>
<evidence type="ECO:0000256" key="8">
    <source>
        <dbReference type="ARBA" id="ARBA00024040"/>
    </source>
</evidence>
<dbReference type="EMBL" id="JAMFTS010000002">
    <property type="protein sequence ID" value="KAJ4797728.1"/>
    <property type="molecule type" value="Genomic_DNA"/>
</dbReference>